<gene>
    <name evidence="1" type="ORF">FALBO_15064</name>
</gene>
<dbReference type="Proteomes" id="UP000554235">
    <property type="component" value="Unassembled WGS sequence"/>
</dbReference>
<keyword evidence="2" id="KW-1185">Reference proteome</keyword>
<comment type="caution">
    <text evidence="1">The sequence shown here is derived from an EMBL/GenBank/DDBJ whole genome shotgun (WGS) entry which is preliminary data.</text>
</comment>
<dbReference type="OrthoDB" id="2151789at2759"/>
<protein>
    <submittedName>
        <fullName evidence="1">Fad dependent</fullName>
    </submittedName>
</protein>
<evidence type="ECO:0000313" key="2">
    <source>
        <dbReference type="Proteomes" id="UP000554235"/>
    </source>
</evidence>
<accession>A0A8H4KZC8</accession>
<feature type="non-terminal residue" evidence="1">
    <location>
        <position position="1"/>
    </location>
</feature>
<dbReference type="AlphaFoldDB" id="A0A8H4KZC8"/>
<reference evidence="1 2" key="1">
    <citation type="submission" date="2020-01" db="EMBL/GenBank/DDBJ databases">
        <title>Identification and distribution of gene clusters putatively required for synthesis of sphingolipid metabolism inhibitors in phylogenetically diverse species of the filamentous fungus Fusarium.</title>
        <authorList>
            <person name="Kim H.-S."/>
            <person name="Busman M."/>
            <person name="Brown D.W."/>
            <person name="Divon H."/>
            <person name="Uhlig S."/>
            <person name="Proctor R.H."/>
        </authorList>
    </citation>
    <scope>NUCLEOTIDE SEQUENCE [LARGE SCALE GENOMIC DNA]</scope>
    <source>
        <strain evidence="1 2">NRRL 20459</strain>
    </source>
</reference>
<name>A0A8H4KZC8_9HYPO</name>
<sequence>CAWGDEDDDDILPDATRELTAWIETKIPEWLDGGSGESYLPLLMNDAMGDQNVTGSYRDCAKFKALQVQNDPDGILSTRVGGFKY</sequence>
<organism evidence="1 2">
    <name type="scientific">Fusarium albosuccineum</name>
    <dbReference type="NCBI Taxonomy" id="1237068"/>
    <lineage>
        <taxon>Eukaryota</taxon>
        <taxon>Fungi</taxon>
        <taxon>Dikarya</taxon>
        <taxon>Ascomycota</taxon>
        <taxon>Pezizomycotina</taxon>
        <taxon>Sordariomycetes</taxon>
        <taxon>Hypocreomycetidae</taxon>
        <taxon>Hypocreales</taxon>
        <taxon>Nectriaceae</taxon>
        <taxon>Fusarium</taxon>
        <taxon>Fusarium decemcellulare species complex</taxon>
    </lineage>
</organism>
<dbReference type="EMBL" id="JAADYS010002544">
    <property type="protein sequence ID" value="KAF4458203.1"/>
    <property type="molecule type" value="Genomic_DNA"/>
</dbReference>
<proteinExistence type="predicted"/>
<evidence type="ECO:0000313" key="1">
    <source>
        <dbReference type="EMBL" id="KAF4458203.1"/>
    </source>
</evidence>